<reference evidence="1 2" key="1">
    <citation type="submission" date="2018-09" db="EMBL/GenBank/DDBJ databases">
        <title>Marinorhizobium profundi gen. nov., sp. nov., isolated from a deep-sea sediment sample from the New Britain Trench and proposal of Marinorhizobiaceae fam. nov. in the order Rhizobiales of the class Alphaproteobacteria.</title>
        <authorList>
            <person name="Cao J."/>
        </authorList>
    </citation>
    <scope>NUCLEOTIDE SEQUENCE [LARGE SCALE GENOMIC DNA]</scope>
    <source>
        <strain evidence="1 2">WS11</strain>
    </source>
</reference>
<dbReference type="OrthoDB" id="5195124at2"/>
<gene>
    <name evidence="1" type="ORF">D5400_15760</name>
</gene>
<proteinExistence type="predicted"/>
<dbReference type="InterPro" id="IPR027555">
    <property type="entry name" value="Mo5U34_MeTrfas-like"/>
</dbReference>
<keyword evidence="2" id="KW-1185">Reference proteome</keyword>
<sequence length="271" mass="30951">MTKSGLKFSRRTDKDVAFDQYEAGVPSYQNAIDLLPGWTGSFPDALKLKAGRLALYNDHRIAWMIKQMGSLEGKKVLEIGPLEGMHTYMIDQQKPDRVDAVEANRLCYLRCLITREILGMNHAHFHLGDAMAWLKEKPERYDLIVASGVLYHMAEPVELLRLMAERSDAVFIWTHYFPDVSEKTEPWRQAFSGKTETRELNGIPVRLYERGYFNASSNASFCGGPKDRHYWVHREDILSLLTSFGYGSIEIMGEDRNHSGGPCFSLLAKRN</sequence>
<keyword evidence="1" id="KW-0489">Methyltransferase</keyword>
<organism evidence="1 2">
    <name type="scientific">Georhizobium profundi</name>
    <dbReference type="NCBI Taxonomy" id="2341112"/>
    <lineage>
        <taxon>Bacteria</taxon>
        <taxon>Pseudomonadati</taxon>
        <taxon>Pseudomonadota</taxon>
        <taxon>Alphaproteobacteria</taxon>
        <taxon>Hyphomicrobiales</taxon>
        <taxon>Rhizobiaceae</taxon>
        <taxon>Georhizobium</taxon>
    </lineage>
</organism>
<dbReference type="AlphaFoldDB" id="A0A3S9BAI7"/>
<dbReference type="GO" id="GO:0008168">
    <property type="term" value="F:methyltransferase activity"/>
    <property type="evidence" value="ECO:0007669"/>
    <property type="project" value="UniProtKB-KW"/>
</dbReference>
<evidence type="ECO:0000313" key="2">
    <source>
        <dbReference type="Proteomes" id="UP000268192"/>
    </source>
</evidence>
<name>A0A3S9BAI7_9HYPH</name>
<dbReference type="Gene3D" id="3.40.50.150">
    <property type="entry name" value="Vaccinia Virus protein VP39"/>
    <property type="match status" value="1"/>
</dbReference>
<dbReference type="Pfam" id="PF08003">
    <property type="entry name" value="Methyltransf_9"/>
    <property type="match status" value="1"/>
</dbReference>
<dbReference type="KEGG" id="abaw:D5400_15760"/>
<dbReference type="SUPFAM" id="SSF53335">
    <property type="entry name" value="S-adenosyl-L-methionine-dependent methyltransferases"/>
    <property type="match status" value="1"/>
</dbReference>
<protein>
    <submittedName>
        <fullName evidence="1">Class I SAM-dependent methyltransferase</fullName>
    </submittedName>
</protein>
<dbReference type="CDD" id="cd02440">
    <property type="entry name" value="AdoMet_MTases"/>
    <property type="match status" value="1"/>
</dbReference>
<keyword evidence="1" id="KW-0808">Transferase</keyword>
<dbReference type="GO" id="GO:0032259">
    <property type="term" value="P:methylation"/>
    <property type="evidence" value="ECO:0007669"/>
    <property type="project" value="UniProtKB-KW"/>
</dbReference>
<dbReference type="Proteomes" id="UP000268192">
    <property type="component" value="Chromosome"/>
</dbReference>
<dbReference type="EMBL" id="CP032509">
    <property type="protein sequence ID" value="AZN73871.1"/>
    <property type="molecule type" value="Genomic_DNA"/>
</dbReference>
<dbReference type="InterPro" id="IPR029063">
    <property type="entry name" value="SAM-dependent_MTases_sf"/>
</dbReference>
<accession>A0A3S9BAI7</accession>
<evidence type="ECO:0000313" key="1">
    <source>
        <dbReference type="EMBL" id="AZN73871.1"/>
    </source>
</evidence>